<protein>
    <recommendedName>
        <fullName evidence="4">F-box domain-containing protein</fullName>
    </recommendedName>
</protein>
<dbReference type="KEGG" id="pco:PHACADRAFT_149010"/>
<accession>K5VLV5</accession>
<proteinExistence type="predicted"/>
<evidence type="ECO:0000256" key="1">
    <source>
        <dbReference type="SAM" id="MobiDB-lite"/>
    </source>
</evidence>
<dbReference type="OrthoDB" id="3181259at2759"/>
<dbReference type="AlphaFoldDB" id="K5VLV5"/>
<name>K5VLV5_PHACS</name>
<dbReference type="Gene3D" id="3.80.10.10">
    <property type="entry name" value="Ribonuclease Inhibitor"/>
    <property type="match status" value="1"/>
</dbReference>
<reference evidence="2 3" key="1">
    <citation type="journal article" date="2012" name="BMC Genomics">
        <title>Comparative genomics of the white-rot fungi, Phanerochaete carnosa and P. chrysosporium, to elucidate the genetic basis of the distinct wood types they colonize.</title>
        <authorList>
            <person name="Suzuki H."/>
            <person name="MacDonald J."/>
            <person name="Syed K."/>
            <person name="Salamov A."/>
            <person name="Hori C."/>
            <person name="Aerts A."/>
            <person name="Henrissat B."/>
            <person name="Wiebenga A."/>
            <person name="vanKuyk P.A."/>
            <person name="Barry K."/>
            <person name="Lindquist E."/>
            <person name="LaButti K."/>
            <person name="Lapidus A."/>
            <person name="Lucas S."/>
            <person name="Coutinho P."/>
            <person name="Gong Y."/>
            <person name="Samejima M."/>
            <person name="Mahadevan R."/>
            <person name="Abou-Zaid M."/>
            <person name="de Vries R.P."/>
            <person name="Igarashi K."/>
            <person name="Yadav J.S."/>
            <person name="Grigoriev I.V."/>
            <person name="Master E.R."/>
        </authorList>
    </citation>
    <scope>NUCLEOTIDE SEQUENCE [LARGE SCALE GENOMIC DNA]</scope>
    <source>
        <strain evidence="2 3">HHB-10118-sp</strain>
    </source>
</reference>
<evidence type="ECO:0000313" key="2">
    <source>
        <dbReference type="EMBL" id="EKM52398.1"/>
    </source>
</evidence>
<feature type="region of interest" description="Disordered" evidence="1">
    <location>
        <begin position="316"/>
        <end position="335"/>
    </location>
</feature>
<dbReference type="RefSeq" id="XP_007398745.1">
    <property type="nucleotide sequence ID" value="XM_007398683.1"/>
</dbReference>
<dbReference type="HOGENOM" id="CLU_441527_0_0_1"/>
<dbReference type="InParanoid" id="K5VLV5"/>
<dbReference type="GeneID" id="18908778"/>
<dbReference type="InterPro" id="IPR032675">
    <property type="entry name" value="LRR_dom_sf"/>
</dbReference>
<gene>
    <name evidence="2" type="ORF">PHACADRAFT_149010</name>
</gene>
<keyword evidence="3" id="KW-1185">Reference proteome</keyword>
<dbReference type="Proteomes" id="UP000008370">
    <property type="component" value="Unassembled WGS sequence"/>
</dbReference>
<evidence type="ECO:0008006" key="4">
    <source>
        <dbReference type="Google" id="ProtNLM"/>
    </source>
</evidence>
<dbReference type="SUPFAM" id="SSF52047">
    <property type="entry name" value="RNI-like"/>
    <property type="match status" value="1"/>
</dbReference>
<organism evidence="2 3">
    <name type="scientific">Phanerochaete carnosa (strain HHB-10118-sp)</name>
    <name type="common">White-rot fungus</name>
    <name type="synonym">Peniophora carnosa</name>
    <dbReference type="NCBI Taxonomy" id="650164"/>
    <lineage>
        <taxon>Eukaryota</taxon>
        <taxon>Fungi</taxon>
        <taxon>Dikarya</taxon>
        <taxon>Basidiomycota</taxon>
        <taxon>Agaricomycotina</taxon>
        <taxon>Agaricomycetes</taxon>
        <taxon>Polyporales</taxon>
        <taxon>Phanerochaetaceae</taxon>
        <taxon>Phanerochaete</taxon>
    </lineage>
</organism>
<feature type="compositionally biased region" description="Polar residues" evidence="1">
    <location>
        <begin position="326"/>
        <end position="335"/>
    </location>
</feature>
<dbReference type="EMBL" id="JH930475">
    <property type="protein sequence ID" value="EKM52398.1"/>
    <property type="molecule type" value="Genomic_DNA"/>
</dbReference>
<sequence>MTTIQDIDKSLDEFLGTIRAWDEKSSDLRDAAIDALADDVRNHYDLPIASINSMLAKIDNGMKELQVIRAKFASRRSARAKINELPEDILRLIFGHCGRTEVRTDNGSLFSGFAGTASPGPRLHPAFPVSWTCSYWRKISLDHSGMWAHVNLASFSQRMVEELFKRAKEHPLVIHCHIPSHGQSERAFDLASELLPLKMSRVKELSLDIRISGKQLAATPLTCPAPLIEQLHFGLSTQTLHNVLPYALFKGEAPKLRHLTLDGIRMPWNIGFYRNLSTLIIRNFDRHATSLRDSDICCVIQDSPRLEILEIRSGSSITQQTQQTQPSDPSTMVSRTSCPRVELKHLSTLTLVIPVQIVHHLLSSIAANHITSLTISLEGGVMDSNAHLVAPLFHPDILPRSALSGMKQLIVHAHGSLPIGTYLWATETLQTGFMPSLNQRHCRVEWRDSSSQPVYIATLRQVASNVLAHRKIEHIERLVLSSDCDADDHPCAIYTHLPSLSSVAIDRAVVPSAIGQLCSSNAGTPATGERSTITELTIRHCAVTSEQLDALIVWCSRRREPLRKLVFTAVAFKIASRSAIEAIVRGFDNIAQLDVVWGWGCEFYCSDDSQTYQLQRKPLSRKRYEVVHSPDLT</sequence>
<evidence type="ECO:0000313" key="3">
    <source>
        <dbReference type="Proteomes" id="UP000008370"/>
    </source>
</evidence>